<keyword evidence="5" id="KW-1185">Reference proteome</keyword>
<evidence type="ECO:0000256" key="1">
    <source>
        <dbReference type="ARBA" id="ARBA00022786"/>
    </source>
</evidence>
<feature type="compositionally biased region" description="Basic and acidic residues" evidence="2">
    <location>
        <begin position="149"/>
        <end position="186"/>
    </location>
</feature>
<accession>A0A1F8ABK5</accession>
<evidence type="ECO:0000256" key="2">
    <source>
        <dbReference type="SAM" id="MobiDB-lite"/>
    </source>
</evidence>
<evidence type="ECO:0000313" key="4">
    <source>
        <dbReference type="EMBL" id="OGM49094.1"/>
    </source>
</evidence>
<dbReference type="RefSeq" id="XP_022392811.1">
    <property type="nucleotide sequence ID" value="XM_022529469.1"/>
</dbReference>
<dbReference type="FunFam" id="3.10.110.10:FF:000026">
    <property type="entry name" value="Ubiquitin-conjugating enzyme E2 variant"/>
    <property type="match status" value="1"/>
</dbReference>
<comment type="caution">
    <text evidence="4">The sequence shown here is derived from an EMBL/GenBank/DDBJ whole genome shotgun (WGS) entry which is preliminary data.</text>
</comment>
<dbReference type="SUPFAM" id="SSF54495">
    <property type="entry name" value="UBC-like"/>
    <property type="match status" value="1"/>
</dbReference>
<dbReference type="Pfam" id="PF00179">
    <property type="entry name" value="UQ_con"/>
    <property type="match status" value="1"/>
</dbReference>
<dbReference type="GO" id="GO:0006301">
    <property type="term" value="P:DNA damage tolerance"/>
    <property type="evidence" value="ECO:0007669"/>
    <property type="project" value="UniProtKB-ARBA"/>
</dbReference>
<dbReference type="Proteomes" id="UP000179179">
    <property type="component" value="Unassembled WGS sequence"/>
</dbReference>
<feature type="domain" description="UBC core" evidence="3">
    <location>
        <begin position="6"/>
        <end position="193"/>
    </location>
</feature>
<reference evidence="4 5" key="1">
    <citation type="journal article" date="2016" name="Genome Biol. Evol.">
        <title>Draft genome sequence of an aflatoxigenic Aspergillus species, A. bombycis.</title>
        <authorList>
            <person name="Moore G.G."/>
            <person name="Mack B.M."/>
            <person name="Beltz S.B."/>
            <person name="Gilbert M.K."/>
        </authorList>
    </citation>
    <scope>NUCLEOTIDE SEQUENCE [LARGE SCALE GENOMIC DNA]</scope>
    <source>
        <strain evidence="5">NRRL 26010</strain>
    </source>
</reference>
<dbReference type="PANTHER" id="PTHR24068">
    <property type="entry name" value="UBIQUITIN-CONJUGATING ENZYME E2"/>
    <property type="match status" value="1"/>
</dbReference>
<name>A0A1F8ABK5_9EURO</name>
<dbReference type="Gene3D" id="3.10.110.10">
    <property type="entry name" value="Ubiquitin Conjugating Enzyme"/>
    <property type="match status" value="1"/>
</dbReference>
<dbReference type="EMBL" id="LYCR01000011">
    <property type="protein sequence ID" value="OGM49094.1"/>
    <property type="molecule type" value="Genomic_DNA"/>
</dbReference>
<dbReference type="InterPro" id="IPR016135">
    <property type="entry name" value="UBQ-conjugating_enzyme/RWD"/>
</dbReference>
<evidence type="ECO:0000259" key="3">
    <source>
        <dbReference type="PROSITE" id="PS50127"/>
    </source>
</evidence>
<dbReference type="OrthoDB" id="6508832at2759"/>
<gene>
    <name evidence="4" type="ORF">ABOM_002339</name>
</gene>
<dbReference type="STRING" id="109264.A0A1F8ABK5"/>
<dbReference type="GeneID" id="34445729"/>
<dbReference type="SMART" id="SM00212">
    <property type="entry name" value="UBCc"/>
    <property type="match status" value="1"/>
</dbReference>
<dbReference type="PROSITE" id="PS50127">
    <property type="entry name" value="UBC_2"/>
    <property type="match status" value="1"/>
</dbReference>
<organism evidence="4 5">
    <name type="scientific">Aspergillus bombycis</name>
    <dbReference type="NCBI Taxonomy" id="109264"/>
    <lineage>
        <taxon>Eukaryota</taxon>
        <taxon>Fungi</taxon>
        <taxon>Dikarya</taxon>
        <taxon>Ascomycota</taxon>
        <taxon>Pezizomycotina</taxon>
        <taxon>Eurotiomycetes</taxon>
        <taxon>Eurotiomycetidae</taxon>
        <taxon>Eurotiales</taxon>
        <taxon>Aspergillaceae</taxon>
        <taxon>Aspergillus</taxon>
    </lineage>
</organism>
<dbReference type="InterPro" id="IPR000608">
    <property type="entry name" value="UBC"/>
</dbReference>
<evidence type="ECO:0000313" key="5">
    <source>
        <dbReference type="Proteomes" id="UP000179179"/>
    </source>
</evidence>
<proteinExistence type="predicted"/>
<protein>
    <submittedName>
        <fullName evidence="4">DNA repair protein (Rad1)</fullName>
    </submittedName>
</protein>
<sequence>MSAKIPRNFKLLEELEKGEKGQGAEACSYGLADGEDMMMSNWNGTILGPPHSVHENRIYSVNIHCGPDYPDNPPEIQFISRVNLPCVDQRTGKFQKYKKLQSPSQAVNALKAGYEALDLLHSASQGNQRNTNRIVELISEIQSIKQRESALQRELSKKEPKPLSRKQEKTKEARRLQDQTARRHPDATSILSRPRPVVSGKRRVPVLVNARGVPFLRIKKPQPKNLSGVIRSKLENRWSRIERRDRLDRELLFANDEDNWDALTTGSESDTWTKGVKDALGTLNQQIHDSDKKNIELAEAMWKVVLAERKLAADEEKQKSTEKPSDT</sequence>
<feature type="region of interest" description="Disordered" evidence="2">
    <location>
        <begin position="149"/>
        <end position="197"/>
    </location>
</feature>
<dbReference type="CDD" id="cd23807">
    <property type="entry name" value="UEV_UBE2V"/>
    <property type="match status" value="1"/>
</dbReference>
<dbReference type="AlphaFoldDB" id="A0A1F8ABK5"/>
<keyword evidence="1" id="KW-0833">Ubl conjugation pathway</keyword>